<dbReference type="Proteomes" id="UP000215914">
    <property type="component" value="Unassembled WGS sequence"/>
</dbReference>
<keyword evidence="7" id="KW-1185">Reference proteome</keyword>
<keyword evidence="3" id="KW-0238">DNA-binding</keyword>
<evidence type="ECO:0000256" key="1">
    <source>
        <dbReference type="ARBA" id="ARBA00004123"/>
    </source>
</evidence>
<dbReference type="Gramene" id="mRNA:HanXRQr2_Chr06g0269401">
    <property type="protein sequence ID" value="mRNA:HanXRQr2_Chr06g0269401"/>
    <property type="gene ID" value="HanXRQr2_Chr06g0269401"/>
</dbReference>
<organism evidence="6 7">
    <name type="scientific">Helianthus annuus</name>
    <name type="common">Common sunflower</name>
    <dbReference type="NCBI Taxonomy" id="4232"/>
    <lineage>
        <taxon>Eukaryota</taxon>
        <taxon>Viridiplantae</taxon>
        <taxon>Streptophyta</taxon>
        <taxon>Embryophyta</taxon>
        <taxon>Tracheophyta</taxon>
        <taxon>Spermatophyta</taxon>
        <taxon>Magnoliopsida</taxon>
        <taxon>eudicotyledons</taxon>
        <taxon>Gunneridae</taxon>
        <taxon>Pentapetalae</taxon>
        <taxon>asterids</taxon>
        <taxon>campanulids</taxon>
        <taxon>Asterales</taxon>
        <taxon>Asteraceae</taxon>
        <taxon>Asteroideae</taxon>
        <taxon>Heliantheae alliance</taxon>
        <taxon>Heliantheae</taxon>
        <taxon>Helianthus</taxon>
    </lineage>
</organism>
<evidence type="ECO:0000256" key="4">
    <source>
        <dbReference type="ARBA" id="ARBA00023163"/>
    </source>
</evidence>
<keyword evidence="4" id="KW-0804">Transcription</keyword>
<evidence type="ECO:0000256" key="3">
    <source>
        <dbReference type="ARBA" id="ARBA00023125"/>
    </source>
</evidence>
<evidence type="ECO:0000313" key="7">
    <source>
        <dbReference type="Proteomes" id="UP000215914"/>
    </source>
</evidence>
<reference evidence="6" key="1">
    <citation type="journal article" date="2017" name="Nature">
        <title>The sunflower genome provides insights into oil metabolism, flowering and Asterid evolution.</title>
        <authorList>
            <person name="Badouin H."/>
            <person name="Gouzy J."/>
            <person name="Grassa C.J."/>
            <person name="Murat F."/>
            <person name="Staton S.E."/>
            <person name="Cottret L."/>
            <person name="Lelandais-Briere C."/>
            <person name="Owens G.L."/>
            <person name="Carrere S."/>
            <person name="Mayjonade B."/>
            <person name="Legrand L."/>
            <person name="Gill N."/>
            <person name="Kane N.C."/>
            <person name="Bowers J.E."/>
            <person name="Hubner S."/>
            <person name="Bellec A."/>
            <person name="Berard A."/>
            <person name="Berges H."/>
            <person name="Blanchet N."/>
            <person name="Boniface M.C."/>
            <person name="Brunel D."/>
            <person name="Catrice O."/>
            <person name="Chaidir N."/>
            <person name="Claudel C."/>
            <person name="Donnadieu C."/>
            <person name="Faraut T."/>
            <person name="Fievet G."/>
            <person name="Helmstetter N."/>
            <person name="King M."/>
            <person name="Knapp S.J."/>
            <person name="Lai Z."/>
            <person name="Le Paslier M.C."/>
            <person name="Lippi Y."/>
            <person name="Lorenzon L."/>
            <person name="Mandel J.R."/>
            <person name="Marage G."/>
            <person name="Marchand G."/>
            <person name="Marquand E."/>
            <person name="Bret-Mestries E."/>
            <person name="Morien E."/>
            <person name="Nambeesan S."/>
            <person name="Nguyen T."/>
            <person name="Pegot-Espagnet P."/>
            <person name="Pouilly N."/>
            <person name="Raftis F."/>
            <person name="Sallet E."/>
            <person name="Schiex T."/>
            <person name="Thomas J."/>
            <person name="Vandecasteele C."/>
            <person name="Vares D."/>
            <person name="Vear F."/>
            <person name="Vautrin S."/>
            <person name="Crespi M."/>
            <person name="Mangin B."/>
            <person name="Burke J.M."/>
            <person name="Salse J."/>
            <person name="Munos S."/>
            <person name="Vincourt P."/>
            <person name="Rieseberg L.H."/>
            <person name="Langlade N.B."/>
        </authorList>
    </citation>
    <scope>NUCLEOTIDE SEQUENCE</scope>
    <source>
        <tissue evidence="6">Leaves</tissue>
    </source>
</reference>
<evidence type="ECO:0000313" key="6">
    <source>
        <dbReference type="EMBL" id="KAF5803277.1"/>
    </source>
</evidence>
<comment type="caution">
    <text evidence="6">The sequence shown here is derived from an EMBL/GenBank/DDBJ whole genome shotgun (WGS) entry which is preliminary data.</text>
</comment>
<dbReference type="SUPFAM" id="SSF101936">
    <property type="entry name" value="DNA-binding pseudobarrel domain"/>
    <property type="match status" value="1"/>
</dbReference>
<keyword evidence="5" id="KW-0539">Nucleus</keyword>
<protein>
    <submittedName>
        <fullName evidence="6">Transcription factor B3-Domain family</fullName>
    </submittedName>
</protein>
<dbReference type="Gene3D" id="2.40.330.10">
    <property type="entry name" value="DNA-binding pseudobarrel domain"/>
    <property type="match status" value="1"/>
</dbReference>
<gene>
    <name evidence="6" type="ORF">HanXRQr2_Chr06g0269401</name>
</gene>
<keyword evidence="2" id="KW-0805">Transcription regulation</keyword>
<name>A0A9K3IV20_HELAN</name>
<evidence type="ECO:0000256" key="2">
    <source>
        <dbReference type="ARBA" id="ARBA00023015"/>
    </source>
</evidence>
<proteinExistence type="predicted"/>
<reference evidence="6" key="2">
    <citation type="submission" date="2020-06" db="EMBL/GenBank/DDBJ databases">
        <title>Helianthus annuus Genome sequencing and assembly Release 2.</title>
        <authorList>
            <person name="Gouzy J."/>
            <person name="Langlade N."/>
            <person name="Munos S."/>
        </authorList>
    </citation>
    <scope>NUCLEOTIDE SEQUENCE</scope>
    <source>
        <tissue evidence="6">Leaves</tissue>
    </source>
</reference>
<dbReference type="GO" id="GO:0005634">
    <property type="term" value="C:nucleus"/>
    <property type="evidence" value="ECO:0007669"/>
    <property type="project" value="UniProtKB-SubCell"/>
</dbReference>
<comment type="subcellular location">
    <subcellularLocation>
        <location evidence="1">Nucleus</location>
    </subcellularLocation>
</comment>
<dbReference type="CDD" id="cd10017">
    <property type="entry name" value="B3_DNA"/>
    <property type="match status" value="1"/>
</dbReference>
<dbReference type="AlphaFoldDB" id="A0A9K3IV20"/>
<dbReference type="GO" id="GO:0003677">
    <property type="term" value="F:DNA binding"/>
    <property type="evidence" value="ECO:0007669"/>
    <property type="project" value="UniProtKB-KW"/>
</dbReference>
<evidence type="ECO:0000256" key="5">
    <source>
        <dbReference type="ARBA" id="ARBA00023242"/>
    </source>
</evidence>
<accession>A0A9K3IV20</accession>
<dbReference type="EMBL" id="MNCJ02000321">
    <property type="protein sequence ID" value="KAF5803277.1"/>
    <property type="molecule type" value="Genomic_DNA"/>
</dbReference>
<dbReference type="InterPro" id="IPR015300">
    <property type="entry name" value="DNA-bd_pseudobarrel_sf"/>
</dbReference>
<sequence length="114" mass="12749">MIIANEEPVFLTVPTDFATVLWGDKVPYCKTVQIHDGDTLRMVRTRKRNGEPVFTGGWITLVRDHGLKYKDDVLIKAVGPLKFEVTCFKALVCGNSYLTAHINTESGMSVSDFI</sequence>
<dbReference type="InterPro" id="IPR003340">
    <property type="entry name" value="B3_DNA-bd"/>
</dbReference>